<dbReference type="Proteomes" id="UP000321172">
    <property type="component" value="Chromosome"/>
</dbReference>
<dbReference type="InterPro" id="IPR019301">
    <property type="entry name" value="Flagellar_prot_FlgJ_N"/>
</dbReference>
<evidence type="ECO:0000313" key="3">
    <source>
        <dbReference type="Proteomes" id="UP000321172"/>
    </source>
</evidence>
<dbReference type="EMBL" id="CP042345">
    <property type="protein sequence ID" value="QEA15168.1"/>
    <property type="molecule type" value="Genomic_DNA"/>
</dbReference>
<evidence type="ECO:0000259" key="1">
    <source>
        <dbReference type="Pfam" id="PF10135"/>
    </source>
</evidence>
<proteinExistence type="predicted"/>
<organism evidence="2 3">
    <name type="scientific">Novosphingobium ginsenosidimutans</name>
    <dbReference type="NCBI Taxonomy" id="1176536"/>
    <lineage>
        <taxon>Bacteria</taxon>
        <taxon>Pseudomonadati</taxon>
        <taxon>Pseudomonadota</taxon>
        <taxon>Alphaproteobacteria</taxon>
        <taxon>Sphingomonadales</taxon>
        <taxon>Sphingomonadaceae</taxon>
        <taxon>Novosphingobium</taxon>
    </lineage>
</organism>
<gene>
    <name evidence="2" type="ORF">FRF71_02890</name>
</gene>
<sequence length="103" mass="10608">MTPVSAPLLATGSLTASHGTDREKLAGAAKAFEAIFVRQMLAAARQAGFGDSLIGGQGLDTFRSMQDSHFADLTAQTGALGLAKQIEAQLARHLPAEGVTNGQ</sequence>
<dbReference type="Pfam" id="PF10135">
    <property type="entry name" value="Rod-binding"/>
    <property type="match status" value="1"/>
</dbReference>
<dbReference type="OrthoDB" id="8481704at2"/>
<dbReference type="AlphaFoldDB" id="A0A5B8S225"/>
<dbReference type="KEGG" id="ngf:FRF71_02890"/>
<evidence type="ECO:0000313" key="2">
    <source>
        <dbReference type="EMBL" id="QEA15168.1"/>
    </source>
</evidence>
<keyword evidence="2" id="KW-0969">Cilium</keyword>
<keyword evidence="3" id="KW-1185">Reference proteome</keyword>
<protein>
    <submittedName>
        <fullName evidence="2">Flagellar biosynthesis protein FlgJ</fullName>
    </submittedName>
</protein>
<name>A0A5B8S225_9SPHN</name>
<keyword evidence="2" id="KW-0966">Cell projection</keyword>
<dbReference type="RefSeq" id="WP_147089149.1">
    <property type="nucleotide sequence ID" value="NZ_BAABJD010000002.1"/>
</dbReference>
<feature type="domain" description="Flagellar protein FlgJ N-terminal" evidence="1">
    <location>
        <begin position="45"/>
        <end position="89"/>
    </location>
</feature>
<reference evidence="2 3" key="1">
    <citation type="journal article" date="2013" name="J. Microbiol. Biotechnol.">
        <title>Novosphingobium ginsenosidimutans sp. nov., with the ability to convert ginsenoside.</title>
        <authorList>
            <person name="Kim J.K."/>
            <person name="He D."/>
            <person name="Liu Q.M."/>
            <person name="Park H.Y."/>
            <person name="Jung M.S."/>
            <person name="Yoon M.H."/>
            <person name="Kim S.C."/>
            <person name="Im W.T."/>
        </authorList>
    </citation>
    <scope>NUCLEOTIDE SEQUENCE [LARGE SCALE GENOMIC DNA]</scope>
    <source>
        <strain evidence="2 3">FW-6</strain>
    </source>
</reference>
<keyword evidence="2" id="KW-0282">Flagellum</keyword>
<accession>A0A5B8S225</accession>